<evidence type="ECO:0000313" key="1">
    <source>
        <dbReference type="EMBL" id="RDX70810.1"/>
    </source>
</evidence>
<evidence type="ECO:0000313" key="2">
    <source>
        <dbReference type="Proteomes" id="UP000257109"/>
    </source>
</evidence>
<sequence length="123" mass="14371">MGSHQSADDYYDWELKVKQNLDCFNCEDLVKVKLIAFYKKIYQSSRCIEEYSKEKEVTLVIAQIVETQETIMTRFLHGLNRDIQDIMELHDYTSISTLVHQASKVESQLRMHGNKSYPTTSSN</sequence>
<reference evidence="1" key="1">
    <citation type="submission" date="2018-05" db="EMBL/GenBank/DDBJ databases">
        <title>Draft genome of Mucuna pruriens seed.</title>
        <authorList>
            <person name="Nnadi N.E."/>
            <person name="Vos R."/>
            <person name="Hasami M.H."/>
            <person name="Devisetty U.K."/>
            <person name="Aguiy J.C."/>
        </authorList>
    </citation>
    <scope>NUCLEOTIDE SEQUENCE [LARGE SCALE GENOMIC DNA]</scope>
    <source>
        <strain evidence="1">JCA_2017</strain>
    </source>
</reference>
<dbReference type="Proteomes" id="UP000257109">
    <property type="component" value="Unassembled WGS sequence"/>
</dbReference>
<dbReference type="EMBL" id="QJKJ01011563">
    <property type="protein sequence ID" value="RDX70810.1"/>
    <property type="molecule type" value="Genomic_DNA"/>
</dbReference>
<proteinExistence type="predicted"/>
<dbReference type="OrthoDB" id="1731207at2759"/>
<keyword evidence="2" id="KW-1185">Reference proteome</keyword>
<name>A0A371EXM1_MUCPR</name>
<dbReference type="PANTHER" id="PTHR35046">
    <property type="entry name" value="ZINC KNUCKLE (CCHC-TYPE) FAMILY PROTEIN"/>
    <property type="match status" value="1"/>
</dbReference>
<accession>A0A371EXM1</accession>
<protein>
    <recommendedName>
        <fullName evidence="3">Retrotransposon gag domain-containing protein</fullName>
    </recommendedName>
</protein>
<organism evidence="1 2">
    <name type="scientific">Mucuna pruriens</name>
    <name type="common">Velvet bean</name>
    <name type="synonym">Dolichos pruriens</name>
    <dbReference type="NCBI Taxonomy" id="157652"/>
    <lineage>
        <taxon>Eukaryota</taxon>
        <taxon>Viridiplantae</taxon>
        <taxon>Streptophyta</taxon>
        <taxon>Embryophyta</taxon>
        <taxon>Tracheophyta</taxon>
        <taxon>Spermatophyta</taxon>
        <taxon>Magnoliopsida</taxon>
        <taxon>eudicotyledons</taxon>
        <taxon>Gunneridae</taxon>
        <taxon>Pentapetalae</taxon>
        <taxon>rosids</taxon>
        <taxon>fabids</taxon>
        <taxon>Fabales</taxon>
        <taxon>Fabaceae</taxon>
        <taxon>Papilionoideae</taxon>
        <taxon>50 kb inversion clade</taxon>
        <taxon>NPAAA clade</taxon>
        <taxon>indigoferoid/millettioid clade</taxon>
        <taxon>Phaseoleae</taxon>
        <taxon>Mucuna</taxon>
    </lineage>
</organism>
<dbReference type="AlphaFoldDB" id="A0A371EXM1"/>
<dbReference type="PANTHER" id="PTHR35046:SF9">
    <property type="entry name" value="RNA-DIRECTED DNA POLYMERASE"/>
    <property type="match status" value="1"/>
</dbReference>
<comment type="caution">
    <text evidence="1">The sequence shown here is derived from an EMBL/GenBank/DDBJ whole genome shotgun (WGS) entry which is preliminary data.</text>
</comment>
<gene>
    <name evidence="1" type="ORF">CR513_49910</name>
</gene>
<feature type="non-terminal residue" evidence="1">
    <location>
        <position position="1"/>
    </location>
</feature>
<evidence type="ECO:0008006" key="3">
    <source>
        <dbReference type="Google" id="ProtNLM"/>
    </source>
</evidence>